<evidence type="ECO:0000256" key="3">
    <source>
        <dbReference type="PIRSR" id="PIRSR001426-1"/>
    </source>
</evidence>
<organism evidence="6 7">
    <name type="scientific">Futiania mangrovi</name>
    <dbReference type="NCBI Taxonomy" id="2959716"/>
    <lineage>
        <taxon>Bacteria</taxon>
        <taxon>Pseudomonadati</taxon>
        <taxon>Pseudomonadota</taxon>
        <taxon>Alphaproteobacteria</taxon>
        <taxon>Futianiales</taxon>
        <taxon>Futianiaceae</taxon>
        <taxon>Futiania</taxon>
    </lineage>
</organism>
<dbReference type="RefSeq" id="WP_269333273.1">
    <property type="nucleotide sequence ID" value="NZ_JAMZFT010000003.1"/>
</dbReference>
<dbReference type="SUPFAM" id="SSF56209">
    <property type="entry name" value="Nitrile hydratase alpha chain"/>
    <property type="match status" value="1"/>
</dbReference>
<dbReference type="Proteomes" id="UP001055804">
    <property type="component" value="Unassembled WGS sequence"/>
</dbReference>
<evidence type="ECO:0000313" key="6">
    <source>
        <dbReference type="EMBL" id="MCP1337304.1"/>
    </source>
</evidence>
<evidence type="ECO:0000259" key="5">
    <source>
        <dbReference type="Pfam" id="PF02979"/>
    </source>
</evidence>
<comment type="similarity">
    <text evidence="1">Belongs to the nitrile hydratase subunit alpha family.</text>
</comment>
<dbReference type="InterPro" id="IPR036648">
    <property type="entry name" value="CN_Hdrase_a/SCN_Hdrase_g_sf"/>
</dbReference>
<dbReference type="PIRSF" id="PIRSF001426">
    <property type="entry name" value="NHase_alpha"/>
    <property type="match status" value="1"/>
</dbReference>
<feature type="region of interest" description="Disordered" evidence="4">
    <location>
        <begin position="1"/>
        <end position="26"/>
    </location>
</feature>
<feature type="binding site" evidence="3">
    <location>
        <position position="123"/>
    </location>
    <ligand>
        <name>Fe(3+)</name>
        <dbReference type="ChEBI" id="CHEBI:29034"/>
    </ligand>
</feature>
<feature type="binding site" evidence="3">
    <location>
        <position position="124"/>
    </location>
    <ligand>
        <name>Fe(3+)</name>
        <dbReference type="ChEBI" id="CHEBI:29034"/>
    </ligand>
</feature>
<proteinExistence type="inferred from homology"/>
<evidence type="ECO:0000256" key="4">
    <source>
        <dbReference type="SAM" id="MobiDB-lite"/>
    </source>
</evidence>
<dbReference type="GO" id="GO:0046914">
    <property type="term" value="F:transition metal ion binding"/>
    <property type="evidence" value="ECO:0007669"/>
    <property type="project" value="InterPro"/>
</dbReference>
<sequence length="224" mass="24653">MNGGEHEHEHGDGHAHPGVQPDHPEPMSDAALLGVALCDLLIEKGYWTAEDERRKVEEIDAITPALGARMVARAWVDPGYRARLLADAFKAAEELGIEAGYVQMTALENTPAVHNVVVCTLCSCYPRTLLGRPPAWYKSAEYRARVVREPRKVLAEWGTHIPHDRELRVHDSTAELRYIVVPMRPAGTEGWGEEDLARLVTRDSMVGVAEALAPEALQPGEAAQ</sequence>
<dbReference type="AlphaFoldDB" id="A0A9J6PHL3"/>
<dbReference type="EMBL" id="JAMZFT010000003">
    <property type="protein sequence ID" value="MCP1337304.1"/>
    <property type="molecule type" value="Genomic_DNA"/>
</dbReference>
<dbReference type="Pfam" id="PF02979">
    <property type="entry name" value="NHase_alpha"/>
    <property type="match status" value="1"/>
</dbReference>
<keyword evidence="2 3" id="KW-0479">Metal-binding</keyword>
<dbReference type="GO" id="GO:0003824">
    <property type="term" value="F:catalytic activity"/>
    <property type="evidence" value="ECO:0007669"/>
    <property type="project" value="InterPro"/>
</dbReference>
<dbReference type="InterPro" id="IPR023900">
    <property type="entry name" value="CN_Hdrtase_asu/SCN_Hdrlase_gsu"/>
</dbReference>
<dbReference type="Gene3D" id="3.90.330.10">
    <property type="entry name" value="Nitrile hydratase alpha /Thiocyanate hydrolase gamma"/>
    <property type="match status" value="1"/>
</dbReference>
<dbReference type="InterPro" id="IPR004232">
    <property type="entry name" value="CN_Hdrtase_a/SCN_Hdrlase_g"/>
</dbReference>
<gene>
    <name evidence="6" type="ORF">NJQ99_12855</name>
</gene>
<reference evidence="6" key="1">
    <citation type="submission" date="2022-06" db="EMBL/GenBank/DDBJ databases">
        <title>Isolation and Genomics of Futiania mangrovii gen. nov., sp. nov., a Rare and Metabolically-versatile member in the Class Alphaproteobacteria.</title>
        <authorList>
            <person name="Liu L."/>
            <person name="Huang W.-C."/>
            <person name="Pan J."/>
            <person name="Li J."/>
            <person name="Huang Y."/>
            <person name="Du H."/>
            <person name="Liu Y."/>
            <person name="Li M."/>
        </authorList>
    </citation>
    <scope>NUCLEOTIDE SEQUENCE</scope>
    <source>
        <strain evidence="6">FT118</strain>
    </source>
</reference>
<accession>A0A9J6PHL3</accession>
<protein>
    <submittedName>
        <fullName evidence="6">Nitrile hydratase subunit alpha</fullName>
    </submittedName>
</protein>
<evidence type="ECO:0000313" key="7">
    <source>
        <dbReference type="Proteomes" id="UP001055804"/>
    </source>
</evidence>
<comment type="caution">
    <text evidence="6">The sequence shown here is derived from an EMBL/GenBank/DDBJ whole genome shotgun (WGS) entry which is preliminary data.</text>
</comment>
<keyword evidence="3" id="KW-0408">Iron</keyword>
<feature type="domain" description="Nitrile hydratase alpha/Thiocyanate hydrolase gamma" evidence="5">
    <location>
        <begin position="32"/>
        <end position="209"/>
    </location>
</feature>
<evidence type="ECO:0000256" key="2">
    <source>
        <dbReference type="ARBA" id="ARBA00022723"/>
    </source>
</evidence>
<evidence type="ECO:0000256" key="1">
    <source>
        <dbReference type="ARBA" id="ARBA00009363"/>
    </source>
</evidence>
<keyword evidence="7" id="KW-1185">Reference proteome</keyword>
<name>A0A9J6PHL3_9PROT</name>
<feature type="binding site" evidence="3">
    <location>
        <position position="119"/>
    </location>
    <ligand>
        <name>Fe(3+)</name>
        <dbReference type="ChEBI" id="CHEBI:29034"/>
    </ligand>
</feature>
<feature type="compositionally biased region" description="Basic and acidic residues" evidence="4">
    <location>
        <begin position="1"/>
        <end position="15"/>
    </location>
</feature>
<feature type="binding site" evidence="3">
    <location>
        <position position="122"/>
    </location>
    <ligand>
        <name>Fe(3+)</name>
        <dbReference type="ChEBI" id="CHEBI:29034"/>
    </ligand>
</feature>